<evidence type="ECO:0000313" key="4">
    <source>
        <dbReference type="Proteomes" id="UP000034154"/>
    </source>
</evidence>
<feature type="transmembrane region" description="Helical" evidence="2">
    <location>
        <begin position="47"/>
        <end position="67"/>
    </location>
</feature>
<keyword evidence="2" id="KW-0812">Transmembrane</keyword>
<dbReference type="Proteomes" id="UP000034154">
    <property type="component" value="Unassembled WGS sequence"/>
</dbReference>
<name>A0A0G1MFW0_9BACT</name>
<comment type="caution">
    <text evidence="3">The sequence shown here is derived from an EMBL/GenBank/DDBJ whole genome shotgun (WGS) entry which is preliminary data.</text>
</comment>
<keyword evidence="2" id="KW-1133">Transmembrane helix</keyword>
<organism evidence="3 4">
    <name type="scientific">Candidatus Uhrbacteria bacterium GW2011_GWF2_44_350</name>
    <dbReference type="NCBI Taxonomy" id="1619000"/>
    <lineage>
        <taxon>Bacteria</taxon>
        <taxon>Candidatus Uhriibacteriota</taxon>
    </lineage>
</organism>
<feature type="compositionally biased region" description="Basic and acidic residues" evidence="1">
    <location>
        <begin position="72"/>
        <end position="81"/>
    </location>
</feature>
<protein>
    <submittedName>
        <fullName evidence="3">Uncharacterized protein</fullName>
    </submittedName>
</protein>
<sequence length="88" mass="9651">MKYKFLAFLLLIFLPIVFLGLTCGNFYQASQAFPALADWISQHPYQALLSLGGVLTLTIFTIILPPVSSSEDLGHAPDNSKRFGSGNF</sequence>
<dbReference type="EMBL" id="LCJB01000021">
    <property type="protein sequence ID" value="KKT70834.1"/>
    <property type="molecule type" value="Genomic_DNA"/>
</dbReference>
<reference evidence="3 4" key="1">
    <citation type="journal article" date="2015" name="Nature">
        <title>rRNA introns, odd ribosomes, and small enigmatic genomes across a large radiation of phyla.</title>
        <authorList>
            <person name="Brown C.T."/>
            <person name="Hug L.A."/>
            <person name="Thomas B.C."/>
            <person name="Sharon I."/>
            <person name="Castelle C.J."/>
            <person name="Singh A."/>
            <person name="Wilkins M.J."/>
            <person name="Williams K.H."/>
            <person name="Banfield J.F."/>
        </authorList>
    </citation>
    <scope>NUCLEOTIDE SEQUENCE [LARGE SCALE GENOMIC DNA]</scope>
</reference>
<dbReference type="AlphaFoldDB" id="A0A0G1MFW0"/>
<proteinExistence type="predicted"/>
<accession>A0A0G1MFW0</accession>
<evidence type="ECO:0000256" key="2">
    <source>
        <dbReference type="SAM" id="Phobius"/>
    </source>
</evidence>
<evidence type="ECO:0000313" key="3">
    <source>
        <dbReference type="EMBL" id="KKT70834.1"/>
    </source>
</evidence>
<evidence type="ECO:0000256" key="1">
    <source>
        <dbReference type="SAM" id="MobiDB-lite"/>
    </source>
</evidence>
<feature type="region of interest" description="Disordered" evidence="1">
    <location>
        <begin position="68"/>
        <end position="88"/>
    </location>
</feature>
<keyword evidence="2" id="KW-0472">Membrane</keyword>
<gene>
    <name evidence="3" type="ORF">UW63_C0021G0009</name>
</gene>